<keyword evidence="1" id="KW-0812">Transmembrane</keyword>
<keyword evidence="1" id="KW-0472">Membrane</keyword>
<evidence type="ECO:0000256" key="1">
    <source>
        <dbReference type="SAM" id="Phobius"/>
    </source>
</evidence>
<comment type="caution">
    <text evidence="2">The sequence shown here is derived from an EMBL/GenBank/DDBJ whole genome shotgun (WGS) entry which is preliminary data.</text>
</comment>
<name>A0A7J9UTP8_9MICO</name>
<proteinExistence type="predicted"/>
<accession>A0A7J9UTP8</accession>
<dbReference type="AlphaFoldDB" id="A0A7J9UTP8"/>
<organism evidence="2 3">
    <name type="scientific">Georgenia ruanii</name>
    <dbReference type="NCBI Taxonomy" id="348442"/>
    <lineage>
        <taxon>Bacteria</taxon>
        <taxon>Bacillati</taxon>
        <taxon>Actinomycetota</taxon>
        <taxon>Actinomycetes</taxon>
        <taxon>Micrococcales</taxon>
        <taxon>Bogoriellaceae</taxon>
        <taxon>Georgenia</taxon>
    </lineage>
</organism>
<keyword evidence="3" id="KW-1185">Reference proteome</keyword>
<sequence length="74" mass="8242">MTATTPTAVAARRRRRRRAGWVPDQHGAWAMIAVPALVGVALSGPAWVHVPLLGLWWVGYLAFFATGLWLRSYR</sequence>
<feature type="non-terminal residue" evidence="2">
    <location>
        <position position="74"/>
    </location>
</feature>
<protein>
    <submittedName>
        <fullName evidence="2">Uncharacterized protein</fullName>
    </submittedName>
</protein>
<feature type="transmembrane region" description="Helical" evidence="1">
    <location>
        <begin position="21"/>
        <end position="42"/>
    </location>
</feature>
<dbReference type="Pfam" id="PF14256">
    <property type="entry name" value="YwiC"/>
    <property type="match status" value="1"/>
</dbReference>
<keyword evidence="1" id="KW-1133">Transmembrane helix</keyword>
<dbReference type="InterPro" id="IPR025576">
    <property type="entry name" value="YwiC"/>
</dbReference>
<reference evidence="2 3" key="1">
    <citation type="submission" date="2019-10" db="EMBL/GenBank/DDBJ databases">
        <title>Georgenia wutianyii sp. nov. and Georgenia yuyongxinii sp. nov. isolated from plateau pika (Ochotona curzoniae) in the Qinghai-Tibet plateau of China.</title>
        <authorList>
            <person name="Tian Z."/>
        </authorList>
    </citation>
    <scope>NUCLEOTIDE SEQUENCE [LARGE SCALE GENOMIC DNA]</scope>
    <source>
        <strain evidence="2 3">JCM 15130</strain>
    </source>
</reference>
<dbReference type="Proteomes" id="UP000429644">
    <property type="component" value="Unassembled WGS sequence"/>
</dbReference>
<dbReference type="EMBL" id="WHPD01001079">
    <property type="protein sequence ID" value="MPV88001.1"/>
    <property type="molecule type" value="Genomic_DNA"/>
</dbReference>
<gene>
    <name evidence="2" type="ORF">GB882_04925</name>
</gene>
<evidence type="ECO:0000313" key="3">
    <source>
        <dbReference type="Proteomes" id="UP000429644"/>
    </source>
</evidence>
<evidence type="ECO:0000313" key="2">
    <source>
        <dbReference type="EMBL" id="MPV88001.1"/>
    </source>
</evidence>
<feature type="transmembrane region" description="Helical" evidence="1">
    <location>
        <begin position="48"/>
        <end position="70"/>
    </location>
</feature>